<dbReference type="RefSeq" id="XP_044564890.1">
    <property type="nucleotide sequence ID" value="XM_044704016.1"/>
</dbReference>
<reference evidence="3 4" key="1">
    <citation type="journal article" date="2019" name="Sci. Rep.">
        <title>Nanopore sequencing improves the draft genome of the human pathogenic amoeba Naegleria fowleri.</title>
        <authorList>
            <person name="Liechti N."/>
            <person name="Schurch N."/>
            <person name="Bruggmann R."/>
            <person name="Wittwer M."/>
        </authorList>
    </citation>
    <scope>NUCLEOTIDE SEQUENCE [LARGE SCALE GENOMIC DNA]</scope>
    <source>
        <strain evidence="3 4">ATCC 30894</strain>
    </source>
</reference>
<dbReference type="OrthoDB" id="360985at2759"/>
<feature type="compositionally biased region" description="Polar residues" evidence="2">
    <location>
        <begin position="357"/>
        <end position="372"/>
    </location>
</feature>
<dbReference type="OMA" id="KHRINNF"/>
<dbReference type="GeneID" id="68120606"/>
<feature type="compositionally biased region" description="Polar residues" evidence="2">
    <location>
        <begin position="453"/>
        <end position="477"/>
    </location>
</feature>
<feature type="coiled-coil region" evidence="1">
    <location>
        <begin position="544"/>
        <end position="571"/>
    </location>
</feature>
<comment type="caution">
    <text evidence="3">The sequence shown here is derived from an EMBL/GenBank/DDBJ whole genome shotgun (WGS) entry which is preliminary data.</text>
</comment>
<feature type="region of interest" description="Disordered" evidence="2">
    <location>
        <begin position="320"/>
        <end position="372"/>
    </location>
</feature>
<keyword evidence="1" id="KW-0175">Coiled coil</keyword>
<proteinExistence type="predicted"/>
<dbReference type="VEuPathDB" id="AmoebaDB:NfTy_029280"/>
<accession>A0A6A5BSK5</accession>
<evidence type="ECO:0000313" key="4">
    <source>
        <dbReference type="Proteomes" id="UP000444721"/>
    </source>
</evidence>
<dbReference type="Gene3D" id="1.20.5.340">
    <property type="match status" value="1"/>
</dbReference>
<dbReference type="AlphaFoldDB" id="A0A6A5BSK5"/>
<feature type="region of interest" description="Disordered" evidence="2">
    <location>
        <begin position="419"/>
        <end position="490"/>
    </location>
</feature>
<name>A0A6A5BSK5_NAEFO</name>
<sequence length="577" mass="66559">MKRLQEENLRLQGEINELKRDKNEMIKLHNDKIHSLTDRHNLEIQSQQQRMEKILDEKDSKITELQRENERLKSEIGLLDKSKDGQDTNKLLQELEQKRKSLQQFEHEKLTLQDEIERLKHLLSEATRQSKEMESKIRSKEDNLNGLSNKIETQEREIKSLKEKEMKVIEEREKAFAMYTESERNNQQLQEKLRNLEHQSKQLLRENENITQRHNSLDTVRIQLEKTNDQLRARVQTLEEEISRMSHNQNMFNQEREQAMFNQQQQLSQELDMSRREIANLRETINMLKNEKALLASQQQQQLSHQPQFTSFNNINSITASQPVNSIPPSRPHLSLDTFNSQSSSYENSSYTPSNTLYNTTNQAPQPSSFNRKNTNILYATTTSSNFAPNNFNSHVTSIPSYPTSTYGSNTDYSTSVVDTLSQPHTPANSSQKGFSTTSKTTSNYTTNASSKPESTILATPSSKSSQDTPFTLSMLNSKHESPKERQANRNKIMGTSYSLKPFAVDAPKNHVAAEIDDKLMQLALEKTKLEGDMQKLLSMGIKSIAAKKQKMSLESRLEEIEKETSQLKMKLRSGKF</sequence>
<gene>
    <name evidence="3" type="ORF">FDP41_013391</name>
</gene>
<feature type="compositionally biased region" description="Basic and acidic residues" evidence="2">
    <location>
        <begin position="478"/>
        <end position="488"/>
    </location>
</feature>
<evidence type="ECO:0000256" key="2">
    <source>
        <dbReference type="SAM" id="MobiDB-lite"/>
    </source>
</evidence>
<dbReference type="PANTHER" id="PTHR31915:SF6">
    <property type="entry name" value="SKICH DOMAIN-CONTAINING PROTEIN"/>
    <property type="match status" value="1"/>
</dbReference>
<feature type="compositionally biased region" description="Polar residues" evidence="2">
    <location>
        <begin position="419"/>
        <end position="435"/>
    </location>
</feature>
<evidence type="ECO:0000256" key="1">
    <source>
        <dbReference type="SAM" id="Coils"/>
    </source>
</evidence>
<keyword evidence="4" id="KW-1185">Reference proteome</keyword>
<protein>
    <submittedName>
        <fullName evidence="3">Uncharacterized protein</fullName>
    </submittedName>
</protein>
<dbReference type="PANTHER" id="PTHR31915">
    <property type="entry name" value="SKICH DOMAIN-CONTAINING PROTEIN"/>
    <property type="match status" value="1"/>
</dbReference>
<evidence type="ECO:0000313" key="3">
    <source>
        <dbReference type="EMBL" id="KAF0980177.1"/>
    </source>
</evidence>
<dbReference type="Proteomes" id="UP000444721">
    <property type="component" value="Unassembled WGS sequence"/>
</dbReference>
<dbReference type="EMBL" id="VFQX01000019">
    <property type="protein sequence ID" value="KAF0980177.1"/>
    <property type="molecule type" value="Genomic_DNA"/>
</dbReference>
<feature type="coiled-coil region" evidence="1">
    <location>
        <begin position="1"/>
        <end position="301"/>
    </location>
</feature>
<organism evidence="3 4">
    <name type="scientific">Naegleria fowleri</name>
    <name type="common">Brain eating amoeba</name>
    <dbReference type="NCBI Taxonomy" id="5763"/>
    <lineage>
        <taxon>Eukaryota</taxon>
        <taxon>Discoba</taxon>
        <taxon>Heterolobosea</taxon>
        <taxon>Tetramitia</taxon>
        <taxon>Eutetramitia</taxon>
        <taxon>Vahlkampfiidae</taxon>
        <taxon>Naegleria</taxon>
    </lineage>
</organism>
<dbReference type="InterPro" id="IPR051002">
    <property type="entry name" value="UBA_autophagy_assoc_protein"/>
</dbReference>
<feature type="compositionally biased region" description="Low complexity" evidence="2">
    <location>
        <begin position="436"/>
        <end position="452"/>
    </location>
</feature>
<feature type="compositionally biased region" description="Low complexity" evidence="2">
    <location>
        <begin position="338"/>
        <end position="356"/>
    </location>
</feature>
<dbReference type="VEuPathDB" id="AmoebaDB:NF0070930"/>
<dbReference type="VEuPathDB" id="AmoebaDB:FDP41_013391"/>